<gene>
    <name evidence="13" type="ordered locus">Nhal_2138</name>
</gene>
<evidence type="ECO:0000256" key="12">
    <source>
        <dbReference type="PIRSR" id="PIRSR000216-1"/>
    </source>
</evidence>
<dbReference type="HOGENOM" id="CLU_054362_2_0_6"/>
<evidence type="ECO:0000256" key="3">
    <source>
        <dbReference type="ARBA" id="ARBA00022714"/>
    </source>
</evidence>
<comment type="catalytic activity">
    <reaction evidence="11">
        <text>a quinone + NADH + 5 H(+)(in) = a quinol + NAD(+) + 4 H(+)(out)</text>
        <dbReference type="Rhea" id="RHEA:57888"/>
        <dbReference type="ChEBI" id="CHEBI:15378"/>
        <dbReference type="ChEBI" id="CHEBI:24646"/>
        <dbReference type="ChEBI" id="CHEBI:57540"/>
        <dbReference type="ChEBI" id="CHEBI:57945"/>
        <dbReference type="ChEBI" id="CHEBI:132124"/>
    </reaction>
</comment>
<dbReference type="FunFam" id="1.10.10.1590:FF:000001">
    <property type="entry name" value="NADH-quinone oxidoreductase subunit E"/>
    <property type="match status" value="1"/>
</dbReference>
<proteinExistence type="inferred from homology"/>
<dbReference type="STRING" id="472759.Nhal_2138"/>
<dbReference type="Gene3D" id="3.40.30.10">
    <property type="entry name" value="Glutaredoxin"/>
    <property type="match status" value="1"/>
</dbReference>
<keyword evidence="6 12" id="KW-0411">Iron-sulfur</keyword>
<dbReference type="PIRSF" id="PIRSF000216">
    <property type="entry name" value="NADH_DH_24kDa"/>
    <property type="match status" value="1"/>
</dbReference>
<dbReference type="NCBIfam" id="TIGR01958">
    <property type="entry name" value="nuoE_fam"/>
    <property type="match status" value="1"/>
</dbReference>
<accession>D5C514</accession>
<evidence type="ECO:0000256" key="5">
    <source>
        <dbReference type="ARBA" id="ARBA00023004"/>
    </source>
</evidence>
<evidence type="ECO:0000256" key="9">
    <source>
        <dbReference type="ARBA" id="ARBA00032788"/>
    </source>
</evidence>
<feature type="binding site" evidence="12">
    <location>
        <position position="86"/>
    </location>
    <ligand>
        <name>[2Fe-2S] cluster</name>
        <dbReference type="ChEBI" id="CHEBI:190135"/>
    </ligand>
</feature>
<dbReference type="Gene3D" id="1.10.10.1590">
    <property type="entry name" value="NADH-quinone oxidoreductase subunit E"/>
    <property type="match status" value="1"/>
</dbReference>
<dbReference type="RefSeq" id="WP_013033102.1">
    <property type="nucleotide sequence ID" value="NC_013960.1"/>
</dbReference>
<sequence length="155" mass="17773">MMLSDEERKEIETEFKQYPQKQAASVEALKIVQRRHGWVSDPHLREVAQILGMSAEELDGVATFYNLIFRRPVGRHAILLCNSVSCWIMGYDRLYQHLQNRLGIGLGETSKDGRFTLLPTCCLGDCNHAPVMMVDEDLHRDLAPEKVDEILGRYQ</sequence>
<dbReference type="PANTHER" id="PTHR10371:SF3">
    <property type="entry name" value="NADH DEHYDROGENASE [UBIQUINONE] FLAVOPROTEIN 2, MITOCHONDRIAL"/>
    <property type="match status" value="1"/>
</dbReference>
<name>D5C514_NITHN</name>
<evidence type="ECO:0000313" key="13">
    <source>
        <dbReference type="EMBL" id="ADE15237.1"/>
    </source>
</evidence>
<evidence type="ECO:0000256" key="2">
    <source>
        <dbReference type="ARBA" id="ARBA00019898"/>
    </source>
</evidence>
<dbReference type="PANTHER" id="PTHR10371">
    <property type="entry name" value="NADH DEHYDROGENASE UBIQUINONE FLAVOPROTEIN 2, MITOCHONDRIAL"/>
    <property type="match status" value="1"/>
</dbReference>
<dbReference type="SUPFAM" id="SSF52833">
    <property type="entry name" value="Thioredoxin-like"/>
    <property type="match status" value="1"/>
</dbReference>
<organism evidence="13 14">
    <name type="scientific">Nitrosococcus halophilus (strain Nc4)</name>
    <dbReference type="NCBI Taxonomy" id="472759"/>
    <lineage>
        <taxon>Bacteria</taxon>
        <taxon>Pseudomonadati</taxon>
        <taxon>Pseudomonadota</taxon>
        <taxon>Gammaproteobacteria</taxon>
        <taxon>Chromatiales</taxon>
        <taxon>Chromatiaceae</taxon>
        <taxon>Nitrosococcus</taxon>
    </lineage>
</organism>
<dbReference type="eggNOG" id="COG1905">
    <property type="taxonomic scope" value="Bacteria"/>
</dbReference>
<comment type="cofactor">
    <cofactor evidence="12">
        <name>[2Fe-2S] cluster</name>
        <dbReference type="ChEBI" id="CHEBI:190135"/>
    </cofactor>
    <text evidence="12">Binds 1 [2Fe-2S] cluster.</text>
</comment>
<dbReference type="CDD" id="cd03064">
    <property type="entry name" value="TRX_Fd_NuoE"/>
    <property type="match status" value="1"/>
</dbReference>
<keyword evidence="14" id="KW-1185">Reference proteome</keyword>
<evidence type="ECO:0000313" key="14">
    <source>
        <dbReference type="Proteomes" id="UP000001844"/>
    </source>
</evidence>
<dbReference type="AlphaFoldDB" id="D5C514"/>
<dbReference type="InterPro" id="IPR041921">
    <property type="entry name" value="NuoE_N"/>
</dbReference>
<dbReference type="GO" id="GO:0046872">
    <property type="term" value="F:metal ion binding"/>
    <property type="evidence" value="ECO:0007669"/>
    <property type="project" value="UniProtKB-KW"/>
</dbReference>
<reference evidence="14" key="1">
    <citation type="submission" date="2010-04" db="EMBL/GenBank/DDBJ databases">
        <title>Complete genome sequence of Nitrosococcus halophilus Nc4, a salt-adapted, aerobic obligate ammonia-oxidizing sulfur purple bacterium.</title>
        <authorList>
            <consortium name="US DOE Joint Genome Institute"/>
            <person name="Campbell M.A."/>
            <person name="Malfatti S.A."/>
            <person name="Chain P.S.G."/>
            <person name="Heidelberg J.F."/>
            <person name="Ward B.B."/>
            <person name="Klotz M.G."/>
        </authorList>
    </citation>
    <scope>NUCLEOTIDE SEQUENCE [LARGE SCALE GENOMIC DNA]</scope>
    <source>
        <strain evidence="14">Nc4</strain>
    </source>
</reference>
<dbReference type="Pfam" id="PF01257">
    <property type="entry name" value="2Fe-2S_thioredx"/>
    <property type="match status" value="1"/>
</dbReference>
<evidence type="ECO:0000256" key="1">
    <source>
        <dbReference type="ARBA" id="ARBA00010643"/>
    </source>
</evidence>
<keyword evidence="4 12" id="KW-0479">Metal-binding</keyword>
<dbReference type="GO" id="GO:0051537">
    <property type="term" value="F:2 iron, 2 sulfur cluster binding"/>
    <property type="evidence" value="ECO:0007669"/>
    <property type="project" value="UniProtKB-KW"/>
</dbReference>
<comment type="subunit">
    <text evidence="7">Composed of 13 different subunits. Subunits NuoCD, E, F, and G constitute the peripheral sector of the complex.</text>
</comment>
<evidence type="ECO:0000256" key="4">
    <source>
        <dbReference type="ARBA" id="ARBA00022723"/>
    </source>
</evidence>
<dbReference type="PROSITE" id="PS01099">
    <property type="entry name" value="COMPLEX1_24K"/>
    <property type="match status" value="1"/>
</dbReference>
<dbReference type="FunFam" id="3.40.30.10:FF:000015">
    <property type="entry name" value="NADH-quinone oxidoreductase subunit E"/>
    <property type="match status" value="1"/>
</dbReference>
<feature type="binding site" evidence="12">
    <location>
        <position position="126"/>
    </location>
    <ligand>
        <name>[2Fe-2S] cluster</name>
        <dbReference type="ChEBI" id="CHEBI:190135"/>
    </ligand>
</feature>
<comment type="similarity">
    <text evidence="1">Belongs to the complex I 24 kDa subunit family.</text>
</comment>
<keyword evidence="5 12" id="KW-0408">Iron</keyword>
<keyword evidence="3 12" id="KW-0001">2Fe-2S</keyword>
<dbReference type="Proteomes" id="UP000001844">
    <property type="component" value="Chromosome"/>
</dbReference>
<comment type="cofactor">
    <cofactor evidence="10">
        <name>[2Fe-2S] cluster</name>
        <dbReference type="ChEBI" id="CHEBI:190135"/>
    </cofactor>
</comment>
<evidence type="ECO:0000256" key="10">
    <source>
        <dbReference type="ARBA" id="ARBA00034078"/>
    </source>
</evidence>
<dbReference type="InterPro" id="IPR042128">
    <property type="entry name" value="NuoE_dom"/>
</dbReference>
<evidence type="ECO:0000256" key="11">
    <source>
        <dbReference type="ARBA" id="ARBA00047712"/>
    </source>
</evidence>
<evidence type="ECO:0000256" key="6">
    <source>
        <dbReference type="ARBA" id="ARBA00023014"/>
    </source>
</evidence>
<dbReference type="GO" id="GO:0003954">
    <property type="term" value="F:NADH dehydrogenase activity"/>
    <property type="evidence" value="ECO:0007669"/>
    <property type="project" value="TreeGrafter"/>
</dbReference>
<evidence type="ECO:0000256" key="8">
    <source>
        <dbReference type="ARBA" id="ARBA00031580"/>
    </source>
</evidence>
<feature type="binding site" evidence="12">
    <location>
        <position position="81"/>
    </location>
    <ligand>
        <name>[2Fe-2S] cluster</name>
        <dbReference type="ChEBI" id="CHEBI:190135"/>
    </ligand>
</feature>
<evidence type="ECO:0000256" key="7">
    <source>
        <dbReference type="ARBA" id="ARBA00026021"/>
    </source>
</evidence>
<feature type="binding site" evidence="12">
    <location>
        <position position="122"/>
    </location>
    <ligand>
        <name>[2Fe-2S] cluster</name>
        <dbReference type="ChEBI" id="CHEBI:190135"/>
    </ligand>
</feature>
<protein>
    <recommendedName>
        <fullName evidence="2">NADH-quinone oxidoreductase subunit E</fullName>
    </recommendedName>
    <alternativeName>
        <fullName evidence="8">NADH dehydrogenase I subunit E</fullName>
    </alternativeName>
    <alternativeName>
        <fullName evidence="9">NDH-1 subunit E</fullName>
    </alternativeName>
</protein>
<dbReference type="NCBIfam" id="NF005722">
    <property type="entry name" value="PRK07539.1-2"/>
    <property type="match status" value="1"/>
</dbReference>
<dbReference type="InterPro" id="IPR036249">
    <property type="entry name" value="Thioredoxin-like_sf"/>
</dbReference>
<dbReference type="InterPro" id="IPR002023">
    <property type="entry name" value="NuoE-like"/>
</dbReference>
<dbReference type="KEGG" id="nhl:Nhal_2138"/>
<dbReference type="EMBL" id="CP001798">
    <property type="protein sequence ID" value="ADE15237.1"/>
    <property type="molecule type" value="Genomic_DNA"/>
</dbReference>